<organism evidence="1 2">
    <name type="scientific">Panagrolaimus sp. ES5</name>
    <dbReference type="NCBI Taxonomy" id="591445"/>
    <lineage>
        <taxon>Eukaryota</taxon>
        <taxon>Metazoa</taxon>
        <taxon>Ecdysozoa</taxon>
        <taxon>Nematoda</taxon>
        <taxon>Chromadorea</taxon>
        <taxon>Rhabditida</taxon>
        <taxon>Tylenchina</taxon>
        <taxon>Panagrolaimomorpha</taxon>
        <taxon>Panagrolaimoidea</taxon>
        <taxon>Panagrolaimidae</taxon>
        <taxon>Panagrolaimus</taxon>
    </lineage>
</organism>
<name>A0AC34F9E8_9BILA</name>
<protein>
    <submittedName>
        <fullName evidence="2">DH domain-containing protein</fullName>
    </submittedName>
</protein>
<dbReference type="Proteomes" id="UP000887579">
    <property type="component" value="Unplaced"/>
</dbReference>
<proteinExistence type="predicted"/>
<evidence type="ECO:0000313" key="2">
    <source>
        <dbReference type="WBParaSite" id="ES5_v2.g13895.t1"/>
    </source>
</evidence>
<evidence type="ECO:0000313" key="1">
    <source>
        <dbReference type="Proteomes" id="UP000887579"/>
    </source>
</evidence>
<accession>A0AC34F9E8</accession>
<reference evidence="2" key="1">
    <citation type="submission" date="2022-11" db="UniProtKB">
        <authorList>
            <consortium name="WormBaseParasite"/>
        </authorList>
    </citation>
    <scope>IDENTIFICATION</scope>
</reference>
<dbReference type="WBParaSite" id="ES5_v2.g13895.t1">
    <property type="protein sequence ID" value="ES5_v2.g13895.t1"/>
    <property type="gene ID" value="ES5_v2.g13895"/>
</dbReference>
<sequence>MMESATTSSGDLIKVNYIIEELKTTEESYVRELREIIEYYIKPFDAPENYSHFPPQLRGQTKGIFGNIQSLYKFHERLSHCFNSADSTVKICHLITDRRRDFFSLYRLYCQNKPISEAIRKEHHIEAMNFFINCQHSAGHLLPLSSYLLKPIQRVTKYQLILKELLRYSPDDAQKYVNTALASMLELLSQLNKCLNTPRICGVHSDLHLLGPLRLQTECSVYSFQQKNHRFSNKPQRRFLFLFDGGVLFCKKRPQTSPNKPEYYDCKNCILMKNLGFAEFSLSASERFEVWDETMSDGYAIQPIEEAAKLKWIQRLVRLTTALGHYQNNTQPVSSSNPKSVKSSVASKYSKTVNLFKDSTTTTAPKICCFGDLTVRHKNVLNCTNCILAEMVAEDKFYITSKCKTEIYRYA</sequence>